<dbReference type="PROSITE" id="PS50928">
    <property type="entry name" value="ABC_TM1"/>
    <property type="match status" value="1"/>
</dbReference>
<dbReference type="GO" id="GO:0055085">
    <property type="term" value="P:transmembrane transport"/>
    <property type="evidence" value="ECO:0007669"/>
    <property type="project" value="InterPro"/>
</dbReference>
<feature type="transmembrane region" description="Helical" evidence="7">
    <location>
        <begin position="69"/>
        <end position="91"/>
    </location>
</feature>
<evidence type="ECO:0000256" key="3">
    <source>
        <dbReference type="ARBA" id="ARBA00022475"/>
    </source>
</evidence>
<dbReference type="InterPro" id="IPR000515">
    <property type="entry name" value="MetI-like"/>
</dbReference>
<evidence type="ECO:0000313" key="9">
    <source>
        <dbReference type="EMBL" id="SDE11301.1"/>
    </source>
</evidence>
<gene>
    <name evidence="9" type="ORF">SAMN04488105_1018</name>
</gene>
<evidence type="ECO:0000256" key="7">
    <source>
        <dbReference type="RuleBase" id="RU363032"/>
    </source>
</evidence>
<dbReference type="InterPro" id="IPR035906">
    <property type="entry name" value="MetI-like_sf"/>
</dbReference>
<dbReference type="PANTHER" id="PTHR43005">
    <property type="entry name" value="BLR7065 PROTEIN"/>
    <property type="match status" value="1"/>
</dbReference>
<keyword evidence="3" id="KW-1003">Cell membrane</keyword>
<accession>A0A1G7A959</accession>
<dbReference type="CDD" id="cd06261">
    <property type="entry name" value="TM_PBP2"/>
    <property type="match status" value="1"/>
</dbReference>
<evidence type="ECO:0000256" key="5">
    <source>
        <dbReference type="ARBA" id="ARBA00022989"/>
    </source>
</evidence>
<keyword evidence="10" id="KW-1185">Reference proteome</keyword>
<evidence type="ECO:0000256" key="6">
    <source>
        <dbReference type="ARBA" id="ARBA00023136"/>
    </source>
</evidence>
<keyword evidence="4 7" id="KW-0812">Transmembrane</keyword>
<evidence type="ECO:0000313" key="10">
    <source>
        <dbReference type="Proteomes" id="UP000198994"/>
    </source>
</evidence>
<feature type="domain" description="ABC transmembrane type-1" evidence="8">
    <location>
        <begin position="65"/>
        <end position="281"/>
    </location>
</feature>
<dbReference type="AlphaFoldDB" id="A0A1G7A959"/>
<dbReference type="Gene3D" id="1.10.3720.10">
    <property type="entry name" value="MetI-like"/>
    <property type="match status" value="1"/>
</dbReference>
<dbReference type="GO" id="GO:0005886">
    <property type="term" value="C:plasma membrane"/>
    <property type="evidence" value="ECO:0007669"/>
    <property type="project" value="UniProtKB-SubCell"/>
</dbReference>
<keyword evidence="6 7" id="KW-0472">Membrane</keyword>
<dbReference type="STRING" id="282683.SAMN04488105_1018"/>
<feature type="transmembrane region" description="Helical" evidence="7">
    <location>
        <begin position="153"/>
        <end position="178"/>
    </location>
</feature>
<comment type="similarity">
    <text evidence="7">Belongs to the binding-protein-dependent transport system permease family.</text>
</comment>
<name>A0A1G7A959_9RHOB</name>
<dbReference type="RefSeq" id="WP_008885819.1">
    <property type="nucleotide sequence ID" value="NZ_FNAV01000001.1"/>
</dbReference>
<dbReference type="OrthoDB" id="9805108at2"/>
<reference evidence="10" key="1">
    <citation type="submission" date="2016-10" db="EMBL/GenBank/DDBJ databases">
        <authorList>
            <person name="Varghese N."/>
            <person name="Submissions S."/>
        </authorList>
    </citation>
    <scope>NUCLEOTIDE SEQUENCE [LARGE SCALE GENOMIC DNA]</scope>
    <source>
        <strain evidence="10">DSM 10146</strain>
    </source>
</reference>
<keyword evidence="2 7" id="KW-0813">Transport</keyword>
<protein>
    <submittedName>
        <fullName evidence="9">Carbohydrate ABC transporter membrane protein 1, CUT1 family (TC 3.A.1.1.-)</fullName>
    </submittedName>
</protein>
<proteinExistence type="inferred from homology"/>
<dbReference type="Proteomes" id="UP000198994">
    <property type="component" value="Unassembled WGS sequence"/>
</dbReference>
<dbReference type="Pfam" id="PF00528">
    <property type="entry name" value="BPD_transp_1"/>
    <property type="match status" value="1"/>
</dbReference>
<evidence type="ECO:0000256" key="4">
    <source>
        <dbReference type="ARBA" id="ARBA00022692"/>
    </source>
</evidence>
<feature type="transmembrane region" description="Helical" evidence="7">
    <location>
        <begin position="260"/>
        <end position="282"/>
    </location>
</feature>
<comment type="subcellular location">
    <subcellularLocation>
        <location evidence="1 7">Cell membrane</location>
        <topology evidence="1 7">Multi-pass membrane protein</topology>
    </subcellularLocation>
</comment>
<dbReference type="SUPFAM" id="SSF161098">
    <property type="entry name" value="MetI-like"/>
    <property type="match status" value="1"/>
</dbReference>
<keyword evidence="5 7" id="KW-1133">Transmembrane helix</keyword>
<feature type="transmembrane region" description="Helical" evidence="7">
    <location>
        <begin position="103"/>
        <end position="125"/>
    </location>
</feature>
<evidence type="ECO:0000256" key="2">
    <source>
        <dbReference type="ARBA" id="ARBA00022448"/>
    </source>
</evidence>
<evidence type="ECO:0000256" key="1">
    <source>
        <dbReference type="ARBA" id="ARBA00004651"/>
    </source>
</evidence>
<sequence>MTRKRFVTLSLVPAIGLLATLALVSVAGAVWFSLMNRTLRSADYDFVGAYNFLRLLRDRRFMNALEISALWEIITVLGTLALAVLLAVMIFETVKKPLWRNLLCFAFLVPVLLPRVAAAFIWRFLYSPSLGVINYLCGLVGIGPVEFLADPSLALISVAVVDIWQWGLFFTVILLKLLETLPRDPIEAALLDRARTWEIHAYVTLPMLKGPLISLALVKAVESLRSFDLIFVMTGGGPGTATETLDLYAYQMGINMGGRISYASAMSILLLIVTTVAFTIIWKAGKKWAS</sequence>
<dbReference type="PANTHER" id="PTHR43005:SF1">
    <property type="entry name" value="SPERMIDINE_PUTRESCINE TRANSPORT SYSTEM PERMEASE PROTEIN"/>
    <property type="match status" value="1"/>
</dbReference>
<dbReference type="EMBL" id="FNAV01000001">
    <property type="protein sequence ID" value="SDE11301.1"/>
    <property type="molecule type" value="Genomic_DNA"/>
</dbReference>
<organism evidence="9 10">
    <name type="scientific">Salipiger thiooxidans</name>
    <dbReference type="NCBI Taxonomy" id="282683"/>
    <lineage>
        <taxon>Bacteria</taxon>
        <taxon>Pseudomonadati</taxon>
        <taxon>Pseudomonadota</taxon>
        <taxon>Alphaproteobacteria</taxon>
        <taxon>Rhodobacterales</taxon>
        <taxon>Roseobacteraceae</taxon>
        <taxon>Salipiger</taxon>
    </lineage>
</organism>
<evidence type="ECO:0000259" key="8">
    <source>
        <dbReference type="PROSITE" id="PS50928"/>
    </source>
</evidence>